<sequence length="144" mass="16746">MKKAIITFVILLFFVSFSSAQNRKSCLYKGSIDGKMPVTMFIISEENECTADLHYTAMYKYDSVSNWLQLDITENKANQFAMVEYRFTGVLILKKEGKSFNGLWVSPDGKKQFKAVFNEVNMTKTDRENFENKMDQLNYENHDC</sequence>
<name>A0ABR8ZDH7_9FLAO</name>
<feature type="chain" id="PRO_5046304891" evidence="1">
    <location>
        <begin position="21"/>
        <end position="144"/>
    </location>
</feature>
<dbReference type="Proteomes" id="UP000637299">
    <property type="component" value="Unassembled WGS sequence"/>
</dbReference>
<gene>
    <name evidence="2" type="ORF">IC610_11960</name>
</gene>
<evidence type="ECO:0000313" key="3">
    <source>
        <dbReference type="Proteomes" id="UP000637299"/>
    </source>
</evidence>
<evidence type="ECO:0000256" key="1">
    <source>
        <dbReference type="SAM" id="SignalP"/>
    </source>
</evidence>
<organism evidence="2 3">
    <name type="scientific">Chryseobacterium caseinilyticum</name>
    <dbReference type="NCBI Taxonomy" id="2771428"/>
    <lineage>
        <taxon>Bacteria</taxon>
        <taxon>Pseudomonadati</taxon>
        <taxon>Bacteroidota</taxon>
        <taxon>Flavobacteriia</taxon>
        <taxon>Flavobacteriales</taxon>
        <taxon>Weeksellaceae</taxon>
        <taxon>Chryseobacterium group</taxon>
        <taxon>Chryseobacterium</taxon>
    </lineage>
</organism>
<dbReference type="EMBL" id="JACYFS010000003">
    <property type="protein sequence ID" value="MBD8083129.1"/>
    <property type="molecule type" value="Genomic_DNA"/>
</dbReference>
<keyword evidence="1" id="KW-0732">Signal</keyword>
<reference evidence="2 3" key="1">
    <citation type="submission" date="2020-09" db="EMBL/GenBank/DDBJ databases">
        <title>Genome seq and assembly of Chryseobacterium sp.</title>
        <authorList>
            <person name="Chhetri G."/>
        </authorList>
    </citation>
    <scope>NUCLEOTIDE SEQUENCE [LARGE SCALE GENOMIC DNA]</scope>
    <source>
        <strain evidence="2 3">GCR10</strain>
    </source>
</reference>
<protein>
    <submittedName>
        <fullName evidence="2">Uncharacterized protein</fullName>
    </submittedName>
</protein>
<proteinExistence type="predicted"/>
<keyword evidence="3" id="KW-1185">Reference proteome</keyword>
<evidence type="ECO:0000313" key="2">
    <source>
        <dbReference type="EMBL" id="MBD8083129.1"/>
    </source>
</evidence>
<feature type="signal peptide" evidence="1">
    <location>
        <begin position="1"/>
        <end position="20"/>
    </location>
</feature>
<accession>A0ABR8ZDH7</accession>
<dbReference type="RefSeq" id="WP_191737069.1">
    <property type="nucleotide sequence ID" value="NZ_JACYFS010000003.1"/>
</dbReference>
<comment type="caution">
    <text evidence="2">The sequence shown here is derived from an EMBL/GenBank/DDBJ whole genome shotgun (WGS) entry which is preliminary data.</text>
</comment>